<gene>
    <name evidence="1" type="ORF">S01H4_65265</name>
</gene>
<sequence length="47" mass="5327">TEDYFSRIREGLVSERPTLKLKWSGIATEAPSVEEEVKMTILENGES</sequence>
<protein>
    <submittedName>
        <fullName evidence="1">Uncharacterized protein</fullName>
    </submittedName>
</protein>
<proteinExistence type="predicted"/>
<feature type="non-terminal residue" evidence="1">
    <location>
        <position position="1"/>
    </location>
</feature>
<dbReference type="EMBL" id="BART01039867">
    <property type="protein sequence ID" value="GAH24077.1"/>
    <property type="molecule type" value="Genomic_DNA"/>
</dbReference>
<evidence type="ECO:0000313" key="1">
    <source>
        <dbReference type="EMBL" id="GAH24077.1"/>
    </source>
</evidence>
<comment type="caution">
    <text evidence="1">The sequence shown here is derived from an EMBL/GenBank/DDBJ whole genome shotgun (WGS) entry which is preliminary data.</text>
</comment>
<organism evidence="1">
    <name type="scientific">marine sediment metagenome</name>
    <dbReference type="NCBI Taxonomy" id="412755"/>
    <lineage>
        <taxon>unclassified sequences</taxon>
        <taxon>metagenomes</taxon>
        <taxon>ecological metagenomes</taxon>
    </lineage>
</organism>
<name>X1DV50_9ZZZZ</name>
<accession>X1DV50</accession>
<dbReference type="AlphaFoldDB" id="X1DV50"/>
<reference evidence="1" key="1">
    <citation type="journal article" date="2014" name="Front. Microbiol.">
        <title>High frequency of phylogenetically diverse reductive dehalogenase-homologous genes in deep subseafloor sedimentary metagenomes.</title>
        <authorList>
            <person name="Kawai M."/>
            <person name="Futagami T."/>
            <person name="Toyoda A."/>
            <person name="Takaki Y."/>
            <person name="Nishi S."/>
            <person name="Hori S."/>
            <person name="Arai W."/>
            <person name="Tsubouchi T."/>
            <person name="Morono Y."/>
            <person name="Uchiyama I."/>
            <person name="Ito T."/>
            <person name="Fujiyama A."/>
            <person name="Inagaki F."/>
            <person name="Takami H."/>
        </authorList>
    </citation>
    <scope>NUCLEOTIDE SEQUENCE</scope>
    <source>
        <strain evidence="1">Expedition CK06-06</strain>
    </source>
</reference>